<dbReference type="PANTHER" id="PTHR34408:SF1">
    <property type="entry name" value="GLYCOSYL HYDROLASE FAMILY 19 DOMAIN-CONTAINING PROTEIN HI_1415"/>
    <property type="match status" value="1"/>
</dbReference>
<keyword evidence="1" id="KW-0378">Hydrolase</keyword>
<dbReference type="InterPro" id="IPR023346">
    <property type="entry name" value="Lysozyme-like_dom_sf"/>
</dbReference>
<name>A0A562P982_9BURK</name>
<dbReference type="RefSeq" id="WP_145881909.1">
    <property type="nucleotide sequence ID" value="NZ_CP046904.1"/>
</dbReference>
<dbReference type="AlphaFoldDB" id="A0A562P982"/>
<dbReference type="GO" id="GO:0016787">
    <property type="term" value="F:hydrolase activity"/>
    <property type="evidence" value="ECO:0007669"/>
    <property type="project" value="UniProtKB-KW"/>
</dbReference>
<dbReference type="EMBL" id="CP046904">
    <property type="protein sequence ID" value="QGZ42722.1"/>
    <property type="molecule type" value="Genomic_DNA"/>
</dbReference>
<dbReference type="PANTHER" id="PTHR34408">
    <property type="entry name" value="FAMILY PROTEIN, PUTATIVE-RELATED"/>
    <property type="match status" value="1"/>
</dbReference>
<gene>
    <name evidence="1" type="ORF">GO485_29265</name>
    <name evidence="2" type="ORF">IP92_05745</name>
</gene>
<dbReference type="OrthoDB" id="1242806at2"/>
<dbReference type="EMBL" id="VLKW01000018">
    <property type="protein sequence ID" value="TWI41025.1"/>
    <property type="molecule type" value="Genomic_DNA"/>
</dbReference>
<dbReference type="SUPFAM" id="SSF53955">
    <property type="entry name" value="Lysozyme-like"/>
    <property type="match status" value="1"/>
</dbReference>
<evidence type="ECO:0000313" key="1">
    <source>
        <dbReference type="EMBL" id="QGZ42722.1"/>
    </source>
</evidence>
<sequence>MNLTTDQLQQIAPSVGARAGEYAKALNAAMSRFGIDGPKRAAHFLAQVAHESGEFSRVRENLNYSAAGLRSTWPARFPSMEAAAPFARNPEKIANYVYANRMGNGNERSGDGWRYRGAGWIQLTGRDNHQEVARELAVIGDIGDWLSTVTGAALSAAWFWWKSGCNPLADAGNVDAISDLINIGHVTAKQGDSVGYDKRLSLTRHCLKVLS</sequence>
<reference evidence="2 3" key="1">
    <citation type="journal article" date="2015" name="Stand. Genomic Sci.">
        <title>Genomic Encyclopedia of Bacterial and Archaeal Type Strains, Phase III: the genomes of soil and plant-associated and newly described type strains.</title>
        <authorList>
            <person name="Whitman W.B."/>
            <person name="Woyke T."/>
            <person name="Klenk H.P."/>
            <person name="Zhou Y."/>
            <person name="Lilburn T.G."/>
            <person name="Beck B.J."/>
            <person name="De Vos P."/>
            <person name="Vandamme P."/>
            <person name="Eisen J.A."/>
            <person name="Garrity G."/>
            <person name="Hugenholtz P."/>
            <person name="Kyrpides N.C."/>
        </authorList>
    </citation>
    <scope>NUCLEOTIDE SEQUENCE [LARGE SCALE GENOMIC DNA]</scope>
    <source>
        <strain evidence="2 3">CGMCC 1.10685</strain>
    </source>
</reference>
<dbReference type="InterPro" id="IPR052354">
    <property type="entry name" value="Cell_Wall_Dynamics_Protein"/>
</dbReference>
<dbReference type="Proteomes" id="UP000315112">
    <property type="component" value="Unassembled WGS sequence"/>
</dbReference>
<protein>
    <submittedName>
        <fullName evidence="1">Glycoside hydrolase family 19 protein</fullName>
    </submittedName>
    <submittedName>
        <fullName evidence="2">Putative chitinase</fullName>
    </submittedName>
</protein>
<proteinExistence type="predicted"/>
<accession>A0A562P982</accession>
<reference evidence="1 4" key="3">
    <citation type="submission" date="2019-12" db="EMBL/GenBank/DDBJ databases">
        <title>Draft Genome Sequences of Six Type Strains of the Genus Massilia.</title>
        <authorList>
            <person name="Miess H."/>
            <person name="Frediansyah A."/>
            <person name="Goeker M."/>
            <person name="Gross H."/>
        </authorList>
    </citation>
    <scope>NUCLEOTIDE SEQUENCE [LARGE SCALE GENOMIC DNA]</scope>
    <source>
        <strain evidence="1 4">DSM 26639</strain>
    </source>
</reference>
<evidence type="ECO:0000313" key="2">
    <source>
        <dbReference type="EMBL" id="TWI41025.1"/>
    </source>
</evidence>
<evidence type="ECO:0000313" key="4">
    <source>
        <dbReference type="Proteomes" id="UP000437862"/>
    </source>
</evidence>
<evidence type="ECO:0000313" key="3">
    <source>
        <dbReference type="Proteomes" id="UP000315112"/>
    </source>
</evidence>
<dbReference type="Proteomes" id="UP000437862">
    <property type="component" value="Chromosome"/>
</dbReference>
<organism evidence="2 3">
    <name type="scientific">Pseudoduganella flava</name>
    <dbReference type="NCBI Taxonomy" id="871742"/>
    <lineage>
        <taxon>Bacteria</taxon>
        <taxon>Pseudomonadati</taxon>
        <taxon>Pseudomonadota</taxon>
        <taxon>Betaproteobacteria</taxon>
        <taxon>Burkholderiales</taxon>
        <taxon>Oxalobacteraceae</taxon>
        <taxon>Telluria group</taxon>
        <taxon>Pseudoduganella</taxon>
    </lineage>
</organism>
<keyword evidence="4" id="KW-1185">Reference proteome</keyword>
<dbReference type="Gene3D" id="1.10.530.10">
    <property type="match status" value="1"/>
</dbReference>
<reference evidence="2" key="2">
    <citation type="submission" date="2019-07" db="EMBL/GenBank/DDBJ databases">
        <authorList>
            <person name="Whitman W."/>
            <person name="Huntemann M."/>
            <person name="Clum A."/>
            <person name="Pillay M."/>
            <person name="Palaniappan K."/>
            <person name="Varghese N."/>
            <person name="Mikhailova N."/>
            <person name="Stamatis D."/>
            <person name="Reddy T."/>
            <person name="Daum C."/>
            <person name="Shapiro N."/>
            <person name="Ivanova N."/>
            <person name="Kyrpides N."/>
            <person name="Woyke T."/>
        </authorList>
    </citation>
    <scope>NUCLEOTIDE SEQUENCE</scope>
    <source>
        <strain evidence="2">CGMCC 1.10685</strain>
    </source>
</reference>